<evidence type="ECO:0000256" key="3">
    <source>
        <dbReference type="SAM" id="MobiDB-lite"/>
    </source>
</evidence>
<gene>
    <name evidence="5" type="ORF">PACTADRAFT_48521</name>
</gene>
<feature type="domain" description="Transcription factor CBF/NF-Y/archaeal histone" evidence="4">
    <location>
        <begin position="10"/>
        <end position="73"/>
    </location>
</feature>
<dbReference type="EMBL" id="KV454012">
    <property type="protein sequence ID" value="ODV96700.1"/>
    <property type="molecule type" value="Genomic_DNA"/>
</dbReference>
<organism evidence="5 6">
    <name type="scientific">Pachysolen tannophilus NRRL Y-2460</name>
    <dbReference type="NCBI Taxonomy" id="669874"/>
    <lineage>
        <taxon>Eukaryota</taxon>
        <taxon>Fungi</taxon>
        <taxon>Dikarya</taxon>
        <taxon>Ascomycota</taxon>
        <taxon>Saccharomycotina</taxon>
        <taxon>Pichiomycetes</taxon>
        <taxon>Pachysolenaceae</taxon>
        <taxon>Pachysolen</taxon>
    </lineage>
</organism>
<sequence>MSSSSNESTTLPQARIRKIVKLDPDYSGVSSASIQLITKATELFVQDLTSKASIETRRMGRKKINYEDFYQVVKQNPSLMFLADVVPKRYKVGELYAKNKITLKEPLENHDSVTIDDDKKEVDEVVKSRNGARDFQGILAFTNKKNSIVGNDNKGVIVINDDDNNDDNDEKKVNKKISTVNDSKIDISTLTKQDDEPVIQEASFIANRSFAEADDRDATEEIEDNDIEETNDEDQEMVDA</sequence>
<dbReference type="InterPro" id="IPR009072">
    <property type="entry name" value="Histone-fold"/>
</dbReference>
<dbReference type="PANTHER" id="PTHR10252:SF151">
    <property type="entry name" value="DNA POLYMERASE EPSILON NONCATALYTIC SUBUNIT"/>
    <property type="match status" value="1"/>
</dbReference>
<keyword evidence="2" id="KW-0539">Nucleus</keyword>
<dbReference type="Pfam" id="PF00808">
    <property type="entry name" value="CBFD_NFYB_HMF"/>
    <property type="match status" value="1"/>
</dbReference>
<accession>A0A1E4TY64</accession>
<evidence type="ECO:0000313" key="6">
    <source>
        <dbReference type="Proteomes" id="UP000094236"/>
    </source>
</evidence>
<comment type="subcellular location">
    <subcellularLocation>
        <location evidence="1">Nucleus</location>
    </subcellularLocation>
</comment>
<dbReference type="GO" id="GO:0006261">
    <property type="term" value="P:DNA-templated DNA replication"/>
    <property type="evidence" value="ECO:0007669"/>
    <property type="project" value="TreeGrafter"/>
</dbReference>
<dbReference type="OrthoDB" id="636685at2759"/>
<evidence type="ECO:0000256" key="1">
    <source>
        <dbReference type="ARBA" id="ARBA00004123"/>
    </source>
</evidence>
<dbReference type="Proteomes" id="UP000094236">
    <property type="component" value="Unassembled WGS sequence"/>
</dbReference>
<dbReference type="GO" id="GO:0008623">
    <property type="term" value="C:CHRAC"/>
    <property type="evidence" value="ECO:0007669"/>
    <property type="project" value="TreeGrafter"/>
</dbReference>
<dbReference type="CDD" id="cd22929">
    <property type="entry name" value="HFD_POLE4-like"/>
    <property type="match status" value="1"/>
</dbReference>
<keyword evidence="6" id="KW-1185">Reference proteome</keyword>
<dbReference type="InterPro" id="IPR003958">
    <property type="entry name" value="CBFA_NFYB_domain"/>
</dbReference>
<evidence type="ECO:0000313" key="5">
    <source>
        <dbReference type="EMBL" id="ODV96700.1"/>
    </source>
</evidence>
<dbReference type="PANTHER" id="PTHR10252">
    <property type="entry name" value="HISTONE-LIKE TRANSCRIPTION FACTOR CCAAT-RELATED"/>
    <property type="match status" value="1"/>
</dbReference>
<evidence type="ECO:0000259" key="4">
    <source>
        <dbReference type="Pfam" id="PF00808"/>
    </source>
</evidence>
<protein>
    <recommendedName>
        <fullName evidence="4">Transcription factor CBF/NF-Y/archaeal histone domain-containing protein</fullName>
    </recommendedName>
</protein>
<proteinExistence type="predicted"/>
<reference evidence="6" key="1">
    <citation type="submission" date="2016-05" db="EMBL/GenBank/DDBJ databases">
        <title>Comparative genomics of biotechnologically important yeasts.</title>
        <authorList>
            <consortium name="DOE Joint Genome Institute"/>
            <person name="Riley R."/>
            <person name="Haridas S."/>
            <person name="Wolfe K.H."/>
            <person name="Lopes M.R."/>
            <person name="Hittinger C.T."/>
            <person name="Goker M."/>
            <person name="Salamov A."/>
            <person name="Wisecaver J."/>
            <person name="Long T.M."/>
            <person name="Aerts A.L."/>
            <person name="Barry K."/>
            <person name="Choi C."/>
            <person name="Clum A."/>
            <person name="Coughlan A.Y."/>
            <person name="Deshpande S."/>
            <person name="Douglass A.P."/>
            <person name="Hanson S.J."/>
            <person name="Klenk H.-P."/>
            <person name="Labutti K."/>
            <person name="Lapidus A."/>
            <person name="Lindquist E."/>
            <person name="Lipzen A."/>
            <person name="Meier-Kolthoff J.P."/>
            <person name="Ohm R.A."/>
            <person name="Otillar R.P."/>
            <person name="Pangilinan J."/>
            <person name="Peng Y."/>
            <person name="Rokas A."/>
            <person name="Rosa C.A."/>
            <person name="Scheuner C."/>
            <person name="Sibirny A.A."/>
            <person name="Slot J.C."/>
            <person name="Stielow J.B."/>
            <person name="Sun H."/>
            <person name="Kurtzman C.P."/>
            <person name="Blackwell M."/>
            <person name="Grigoriev I.V."/>
            <person name="Jeffries T.W."/>
        </authorList>
    </citation>
    <scope>NUCLEOTIDE SEQUENCE [LARGE SCALE GENOMIC DNA]</scope>
    <source>
        <strain evidence="6">NRRL Y-2460</strain>
    </source>
</reference>
<feature type="region of interest" description="Disordered" evidence="3">
    <location>
        <begin position="209"/>
        <end position="240"/>
    </location>
</feature>
<dbReference type="STRING" id="669874.A0A1E4TY64"/>
<feature type="compositionally biased region" description="Acidic residues" evidence="3">
    <location>
        <begin position="212"/>
        <end position="240"/>
    </location>
</feature>
<dbReference type="InterPro" id="IPR050568">
    <property type="entry name" value="Transcr_DNA_Rep_Reg"/>
</dbReference>
<dbReference type="AlphaFoldDB" id="A0A1E4TY64"/>
<name>A0A1E4TY64_PACTA</name>
<evidence type="ECO:0000256" key="2">
    <source>
        <dbReference type="ARBA" id="ARBA00023242"/>
    </source>
</evidence>
<dbReference type="GO" id="GO:0046982">
    <property type="term" value="F:protein heterodimerization activity"/>
    <property type="evidence" value="ECO:0007669"/>
    <property type="project" value="InterPro"/>
</dbReference>
<dbReference type="SUPFAM" id="SSF47113">
    <property type="entry name" value="Histone-fold"/>
    <property type="match status" value="1"/>
</dbReference>
<dbReference type="Gene3D" id="1.10.20.10">
    <property type="entry name" value="Histone, subunit A"/>
    <property type="match status" value="1"/>
</dbReference>